<dbReference type="OrthoDB" id="141365at2"/>
<evidence type="ECO:0000313" key="2">
    <source>
        <dbReference type="EMBL" id="GCE24163.1"/>
    </source>
</evidence>
<dbReference type="AlphaFoldDB" id="A0A402AYM6"/>
<evidence type="ECO:0000256" key="1">
    <source>
        <dbReference type="SAM" id="MobiDB-lite"/>
    </source>
</evidence>
<accession>A0A402AYM6</accession>
<comment type="caution">
    <text evidence="2">The sequence shown here is derived from an EMBL/GenBank/DDBJ whole genome shotgun (WGS) entry which is preliminary data.</text>
</comment>
<evidence type="ECO:0000313" key="3">
    <source>
        <dbReference type="Proteomes" id="UP000287188"/>
    </source>
</evidence>
<keyword evidence="3" id="KW-1185">Reference proteome</keyword>
<dbReference type="Proteomes" id="UP000287188">
    <property type="component" value="Unassembled WGS sequence"/>
</dbReference>
<feature type="region of interest" description="Disordered" evidence="1">
    <location>
        <begin position="146"/>
        <end position="169"/>
    </location>
</feature>
<sequence>MNGSLSKGGGSFLIDHPLDPANKSLYHSFVESPDMKNIYDGVTQLDNAGKATVALPAWFESLNSDFRYQLTAIGAAAPNLHIAQEVHNKQFQIAGGKAGMKVSWQVTGIRQDAWAKANRIPVEVNKSTTERGRYHHPEVFGATKEQGIGYHTPHTQQAPTRPFRPTKKS</sequence>
<proteinExistence type="predicted"/>
<name>A0A402AYM6_9CHLR</name>
<protein>
    <submittedName>
        <fullName evidence="2">Uncharacterized protein</fullName>
    </submittedName>
</protein>
<dbReference type="EMBL" id="BIFS01000002">
    <property type="protein sequence ID" value="GCE24163.1"/>
    <property type="molecule type" value="Genomic_DNA"/>
</dbReference>
<organism evidence="2 3">
    <name type="scientific">Dictyobacter kobayashii</name>
    <dbReference type="NCBI Taxonomy" id="2014872"/>
    <lineage>
        <taxon>Bacteria</taxon>
        <taxon>Bacillati</taxon>
        <taxon>Chloroflexota</taxon>
        <taxon>Ktedonobacteria</taxon>
        <taxon>Ktedonobacterales</taxon>
        <taxon>Dictyobacteraceae</taxon>
        <taxon>Dictyobacter</taxon>
    </lineage>
</organism>
<dbReference type="RefSeq" id="WP_126557426.1">
    <property type="nucleotide sequence ID" value="NZ_BIFS01000002.1"/>
</dbReference>
<gene>
    <name evidence="2" type="ORF">KDK_79630</name>
</gene>
<reference evidence="3" key="1">
    <citation type="submission" date="2018-12" db="EMBL/GenBank/DDBJ databases">
        <title>Tengunoibacter tsumagoiensis gen. nov., sp. nov., Dictyobacter kobayashii sp. nov., D. alpinus sp. nov., and D. joshuensis sp. nov. and description of Dictyobacteraceae fam. nov. within the order Ktedonobacterales isolated from Tengu-no-mugimeshi.</title>
        <authorList>
            <person name="Wang C.M."/>
            <person name="Zheng Y."/>
            <person name="Sakai Y."/>
            <person name="Toyoda A."/>
            <person name="Minakuchi Y."/>
            <person name="Abe K."/>
            <person name="Yokota A."/>
            <person name="Yabe S."/>
        </authorList>
    </citation>
    <scope>NUCLEOTIDE SEQUENCE [LARGE SCALE GENOMIC DNA]</scope>
    <source>
        <strain evidence="3">Uno11</strain>
    </source>
</reference>